<protein>
    <recommendedName>
        <fullName evidence="3">Secreted protein</fullName>
    </recommendedName>
</protein>
<keyword evidence="2" id="KW-1185">Reference proteome</keyword>
<dbReference type="Proteomes" id="UP001501116">
    <property type="component" value="Unassembled WGS sequence"/>
</dbReference>
<organism evidence="1 2">
    <name type="scientific">Amycolatopsis minnesotensis</name>
    <dbReference type="NCBI Taxonomy" id="337894"/>
    <lineage>
        <taxon>Bacteria</taxon>
        <taxon>Bacillati</taxon>
        <taxon>Actinomycetota</taxon>
        <taxon>Actinomycetes</taxon>
        <taxon>Pseudonocardiales</taxon>
        <taxon>Pseudonocardiaceae</taxon>
        <taxon>Amycolatopsis</taxon>
    </lineage>
</organism>
<reference evidence="1 2" key="1">
    <citation type="journal article" date="2019" name="Int. J. Syst. Evol. Microbiol.">
        <title>The Global Catalogue of Microorganisms (GCM) 10K type strain sequencing project: providing services to taxonomists for standard genome sequencing and annotation.</title>
        <authorList>
            <consortium name="The Broad Institute Genomics Platform"/>
            <consortium name="The Broad Institute Genome Sequencing Center for Infectious Disease"/>
            <person name="Wu L."/>
            <person name="Ma J."/>
        </authorList>
    </citation>
    <scope>NUCLEOTIDE SEQUENCE [LARGE SCALE GENOMIC DNA]</scope>
    <source>
        <strain evidence="1 2">JCM 14545</strain>
    </source>
</reference>
<evidence type="ECO:0008006" key="3">
    <source>
        <dbReference type="Google" id="ProtNLM"/>
    </source>
</evidence>
<dbReference type="RefSeq" id="WP_344420370.1">
    <property type="nucleotide sequence ID" value="NZ_BAAANN010000014.1"/>
</dbReference>
<name>A0ABN2R549_9PSEU</name>
<dbReference type="EMBL" id="BAAANN010000014">
    <property type="protein sequence ID" value="GAA1963806.1"/>
    <property type="molecule type" value="Genomic_DNA"/>
</dbReference>
<sequence>MKLPPAIFFSPPVNTGGEKELGSTLHKKTLLKKAVLTAAAATAVCGASAPAVASAAPATPATTVADQASTPAGPGWRMMKRYWSDRELIACENERYAKYQGDPAVVRSECRSVTPGWELWVLFGG</sequence>
<evidence type="ECO:0000313" key="2">
    <source>
        <dbReference type="Proteomes" id="UP001501116"/>
    </source>
</evidence>
<comment type="caution">
    <text evidence="1">The sequence shown here is derived from an EMBL/GenBank/DDBJ whole genome shotgun (WGS) entry which is preliminary data.</text>
</comment>
<gene>
    <name evidence="1" type="ORF">GCM10009754_39240</name>
</gene>
<accession>A0ABN2R549</accession>
<proteinExistence type="predicted"/>
<evidence type="ECO:0000313" key="1">
    <source>
        <dbReference type="EMBL" id="GAA1963806.1"/>
    </source>
</evidence>